<dbReference type="Pfam" id="PF03683">
    <property type="entry name" value="UPF0175"/>
    <property type="match status" value="1"/>
</dbReference>
<dbReference type="InterPro" id="IPR005368">
    <property type="entry name" value="UPF0175"/>
</dbReference>
<protein>
    <submittedName>
        <fullName evidence="1">UPF0175 family protein</fullName>
    </submittedName>
</protein>
<evidence type="ECO:0000313" key="2">
    <source>
        <dbReference type="Proteomes" id="UP001171945"/>
    </source>
</evidence>
<evidence type="ECO:0000313" key="1">
    <source>
        <dbReference type="EMBL" id="MDM8562103.1"/>
    </source>
</evidence>
<accession>A0ABT7VR08</accession>
<organism evidence="1 2">
    <name type="scientific">Candidatus Marithioploca araucensis</name>
    <dbReference type="NCBI Taxonomy" id="70273"/>
    <lineage>
        <taxon>Bacteria</taxon>
        <taxon>Pseudomonadati</taxon>
        <taxon>Pseudomonadota</taxon>
        <taxon>Gammaproteobacteria</taxon>
        <taxon>Thiotrichales</taxon>
        <taxon>Thiotrichaceae</taxon>
        <taxon>Candidatus Marithioploca</taxon>
    </lineage>
</organism>
<name>A0ABT7VR08_9GAMM</name>
<gene>
    <name evidence="1" type="ORF">QUF54_01995</name>
</gene>
<sequence>MAFSLVIPNEVIWAIKLPKTQMENQLIKEMAFTLYERELTSMGIARRFAKMSKWAFIEGLAERGLTSTGGRKFPDHFKGGKF</sequence>
<keyword evidence="2" id="KW-1185">Reference proteome</keyword>
<reference evidence="1" key="1">
    <citation type="submission" date="2023-06" db="EMBL/GenBank/DDBJ databases">
        <title>Uncultivated large filamentous bacteria from sulfidic sediments reveal new species and different genomic features in energy metabolism and defense.</title>
        <authorList>
            <person name="Fonseca A."/>
        </authorList>
    </citation>
    <scope>NUCLEOTIDE SEQUENCE</scope>
    <source>
        <strain evidence="1">HSG4</strain>
    </source>
</reference>
<proteinExistence type="predicted"/>
<dbReference type="Proteomes" id="UP001171945">
    <property type="component" value="Unassembled WGS sequence"/>
</dbReference>
<dbReference type="EMBL" id="JAUCGM010000058">
    <property type="protein sequence ID" value="MDM8562103.1"/>
    <property type="molecule type" value="Genomic_DNA"/>
</dbReference>
<comment type="caution">
    <text evidence="1">The sequence shown here is derived from an EMBL/GenBank/DDBJ whole genome shotgun (WGS) entry which is preliminary data.</text>
</comment>